<dbReference type="STRING" id="166486.ERS852572_03746"/>
<dbReference type="Proteomes" id="UP000095350">
    <property type="component" value="Unassembled WGS sequence"/>
</dbReference>
<dbReference type="RefSeq" id="WP_006856231.1">
    <property type="nucleotide sequence ID" value="NZ_CABIYH010000049.1"/>
</dbReference>
<name>A0A173VX95_9FIRM</name>
<evidence type="ECO:0000313" key="2">
    <source>
        <dbReference type="Proteomes" id="UP000095350"/>
    </source>
</evidence>
<accession>A0A173VX95</accession>
<evidence type="ECO:0000313" key="1">
    <source>
        <dbReference type="EMBL" id="CUN31841.1"/>
    </source>
</evidence>
<reference evidence="1 2" key="1">
    <citation type="submission" date="2015-09" db="EMBL/GenBank/DDBJ databases">
        <authorList>
            <consortium name="Pathogen Informatics"/>
        </authorList>
    </citation>
    <scope>NUCLEOTIDE SEQUENCE [LARGE SCALE GENOMIC DNA]</scope>
    <source>
        <strain evidence="1 2">2789STDY5834960</strain>
    </source>
</reference>
<gene>
    <name evidence="1" type="ORF">ERS852572_03746</name>
</gene>
<organism evidence="1 2">
    <name type="scientific">Roseburia intestinalis</name>
    <dbReference type="NCBI Taxonomy" id="166486"/>
    <lineage>
        <taxon>Bacteria</taxon>
        <taxon>Bacillati</taxon>
        <taxon>Bacillota</taxon>
        <taxon>Clostridia</taxon>
        <taxon>Lachnospirales</taxon>
        <taxon>Lachnospiraceae</taxon>
        <taxon>Roseburia</taxon>
    </lineage>
</organism>
<sequence>MTKKQYLEQILKETVDGGRVSEVERVYGAELPEVLKKIISNNEETIFLDDGVRILAFKEILNAKEELHVDFKADGIIPVADCGENDFIVYHFKETFWSKFNIIDEISFKKEKSIEALIK</sequence>
<dbReference type="PaxDb" id="166486-ERS852572_03746"/>
<dbReference type="OrthoDB" id="1854081at2"/>
<dbReference type="GeneID" id="61434739"/>
<proteinExistence type="predicted"/>
<dbReference type="AlphaFoldDB" id="A0A173VX95"/>
<dbReference type="EMBL" id="CYXZ01000049">
    <property type="protein sequence ID" value="CUN31841.1"/>
    <property type="molecule type" value="Genomic_DNA"/>
</dbReference>
<protein>
    <submittedName>
        <fullName evidence="1">Uncharacterized protein</fullName>
    </submittedName>
</protein>